<protein>
    <submittedName>
        <fullName evidence="1">Uncharacterized protein</fullName>
    </submittedName>
</protein>
<proteinExistence type="predicted"/>
<gene>
    <name evidence="1" type="ORF">KC19_VG223100</name>
</gene>
<evidence type="ECO:0000313" key="1">
    <source>
        <dbReference type="EMBL" id="KAG0573938.1"/>
    </source>
</evidence>
<dbReference type="EMBL" id="CM026426">
    <property type="protein sequence ID" value="KAG0573938.1"/>
    <property type="molecule type" value="Genomic_DNA"/>
</dbReference>
<name>A0A8T0HTX9_CERPU</name>
<accession>A0A8T0HTX9</accession>
<comment type="caution">
    <text evidence="1">The sequence shown here is derived from an EMBL/GenBank/DDBJ whole genome shotgun (WGS) entry which is preliminary data.</text>
</comment>
<reference evidence="1" key="1">
    <citation type="submission" date="2020-06" db="EMBL/GenBank/DDBJ databases">
        <title>WGS assembly of Ceratodon purpureus strain R40.</title>
        <authorList>
            <person name="Carey S.B."/>
            <person name="Jenkins J."/>
            <person name="Shu S."/>
            <person name="Lovell J.T."/>
            <person name="Sreedasyam A."/>
            <person name="Maumus F."/>
            <person name="Tiley G.P."/>
            <person name="Fernandez-Pozo N."/>
            <person name="Barry K."/>
            <person name="Chen C."/>
            <person name="Wang M."/>
            <person name="Lipzen A."/>
            <person name="Daum C."/>
            <person name="Saski C.A."/>
            <person name="Payton A.C."/>
            <person name="Mcbreen J.C."/>
            <person name="Conrad R.E."/>
            <person name="Kollar L.M."/>
            <person name="Olsson S."/>
            <person name="Huttunen S."/>
            <person name="Landis J.B."/>
            <person name="Wickett N.J."/>
            <person name="Johnson M.G."/>
            <person name="Rensing S.A."/>
            <person name="Grimwood J."/>
            <person name="Schmutz J."/>
            <person name="Mcdaniel S.F."/>
        </authorList>
    </citation>
    <scope>NUCLEOTIDE SEQUENCE</scope>
    <source>
        <strain evidence="1">R40</strain>
    </source>
</reference>
<sequence>MLQCHPCSYVRIQVHDIDWSMVHYSDNLNHLKKTRRNRGEKHVIMNARESWPFYVRRKASSRNFVWHRCTQSTESSSTFGDGSSRTGRRGFCAVDEPFFFRACPQKSLSAFACPTTAQGAVWMMPYLALFPIATLPL</sequence>
<dbReference type="AlphaFoldDB" id="A0A8T0HTX9"/>
<evidence type="ECO:0000313" key="2">
    <source>
        <dbReference type="Proteomes" id="UP000822688"/>
    </source>
</evidence>
<keyword evidence="2" id="KW-1185">Reference proteome</keyword>
<organism evidence="1 2">
    <name type="scientific">Ceratodon purpureus</name>
    <name type="common">Fire moss</name>
    <name type="synonym">Dicranum purpureum</name>
    <dbReference type="NCBI Taxonomy" id="3225"/>
    <lineage>
        <taxon>Eukaryota</taxon>
        <taxon>Viridiplantae</taxon>
        <taxon>Streptophyta</taxon>
        <taxon>Embryophyta</taxon>
        <taxon>Bryophyta</taxon>
        <taxon>Bryophytina</taxon>
        <taxon>Bryopsida</taxon>
        <taxon>Dicranidae</taxon>
        <taxon>Pseudoditrichales</taxon>
        <taxon>Ditrichaceae</taxon>
        <taxon>Ceratodon</taxon>
    </lineage>
</organism>
<dbReference type="Proteomes" id="UP000822688">
    <property type="component" value="Chromosome V"/>
</dbReference>